<dbReference type="RefSeq" id="WP_371635488.1">
    <property type="nucleotide sequence ID" value="NZ_CP108062.1"/>
</dbReference>
<evidence type="ECO:0000313" key="2">
    <source>
        <dbReference type="EMBL" id="WTR69744.1"/>
    </source>
</evidence>
<gene>
    <name evidence="2" type="ORF">OG814_10920</name>
</gene>
<dbReference type="Proteomes" id="UP001622594">
    <property type="component" value="Chromosome"/>
</dbReference>
<evidence type="ECO:0008006" key="4">
    <source>
        <dbReference type="Google" id="ProtNLM"/>
    </source>
</evidence>
<evidence type="ECO:0000313" key="3">
    <source>
        <dbReference type="Proteomes" id="UP001622594"/>
    </source>
</evidence>
<organism evidence="2 3">
    <name type="scientific">Streptomyces zaomyceticus</name>
    <dbReference type="NCBI Taxonomy" id="68286"/>
    <lineage>
        <taxon>Bacteria</taxon>
        <taxon>Bacillati</taxon>
        <taxon>Actinomycetota</taxon>
        <taxon>Actinomycetes</taxon>
        <taxon>Kitasatosporales</taxon>
        <taxon>Streptomycetaceae</taxon>
        <taxon>Streptomyces</taxon>
    </lineage>
</organism>
<sequence>MPARRPHAVPPLARPLTLALGLGLTAPLVLFAPPVAAVSVEEGPGETPVARAVTADGRPARIADVLEYCGTKRTACTFAIDPKQDREYATAVKSLGNAVVNCTTSDMGVDRTVTLRTSSTDNIGGEISGKITAEGTVTASGEVTTNLSNEINSNHKMPNLKDGPTSEIGTKTNVAGGAKVAGSLSAKLAFEAAFKATYSKSWTIENTEATVYKTTVKPYDMLVFGASAAMRRVVGNLVTDTGKKILNVSVDSPSMVNTSSFVAQTYAVPDRLCGRKRPVGDTAPDTDNSPPDGLRDAAAVREVPATRAVPPGADPKREVVLRAHSS</sequence>
<feature type="compositionally biased region" description="Basic and acidic residues" evidence="1">
    <location>
        <begin position="314"/>
        <end position="326"/>
    </location>
</feature>
<feature type="region of interest" description="Disordered" evidence="1">
    <location>
        <begin position="273"/>
        <end position="326"/>
    </location>
</feature>
<reference evidence="2 3" key="1">
    <citation type="submission" date="2022-10" db="EMBL/GenBank/DDBJ databases">
        <title>The complete genomes of actinobacterial strains from the NBC collection.</title>
        <authorList>
            <person name="Joergensen T.S."/>
            <person name="Alvarez Arevalo M."/>
            <person name="Sterndorff E.B."/>
            <person name="Faurdal D."/>
            <person name="Vuksanovic O."/>
            <person name="Mourched A.-S."/>
            <person name="Charusanti P."/>
            <person name="Shaw S."/>
            <person name="Blin K."/>
            <person name="Weber T."/>
        </authorList>
    </citation>
    <scope>NUCLEOTIDE SEQUENCE [LARGE SCALE GENOMIC DNA]</scope>
    <source>
        <strain evidence="2 3">NBC_00123</strain>
    </source>
</reference>
<protein>
    <recommendedName>
        <fullName evidence="4">DUF5666 domain-containing protein</fullName>
    </recommendedName>
</protein>
<accession>A0ABZ1L7C3</accession>
<dbReference type="EMBL" id="CP108188">
    <property type="protein sequence ID" value="WTR69744.1"/>
    <property type="molecule type" value="Genomic_DNA"/>
</dbReference>
<proteinExistence type="predicted"/>
<name>A0ABZ1L7C3_9ACTN</name>
<evidence type="ECO:0000256" key="1">
    <source>
        <dbReference type="SAM" id="MobiDB-lite"/>
    </source>
</evidence>
<keyword evidence="3" id="KW-1185">Reference proteome</keyword>